<evidence type="ECO:0000256" key="5">
    <source>
        <dbReference type="SAM" id="Phobius"/>
    </source>
</evidence>
<feature type="transmembrane region" description="Helical" evidence="5">
    <location>
        <begin position="93"/>
        <end position="113"/>
    </location>
</feature>
<feature type="transmembrane region" description="Helical" evidence="5">
    <location>
        <begin position="134"/>
        <end position="152"/>
    </location>
</feature>
<dbReference type="SMART" id="SM00679">
    <property type="entry name" value="CTNS"/>
    <property type="match status" value="2"/>
</dbReference>
<dbReference type="Gene3D" id="1.20.1280.290">
    <property type="match status" value="2"/>
</dbReference>
<feature type="transmembrane region" description="Helical" evidence="5">
    <location>
        <begin position="222"/>
        <end position="242"/>
    </location>
</feature>
<dbReference type="InParanoid" id="A0A1D2VQZ6"/>
<dbReference type="GeneID" id="30967958"/>
<evidence type="ECO:0000256" key="4">
    <source>
        <dbReference type="ARBA" id="ARBA00023136"/>
    </source>
</evidence>
<protein>
    <recommendedName>
        <fullName evidence="8">PQ-loop-domain-containing protein</fullName>
    </recommendedName>
</protein>
<evidence type="ECO:0000256" key="2">
    <source>
        <dbReference type="ARBA" id="ARBA00022692"/>
    </source>
</evidence>
<dbReference type="Proteomes" id="UP000095038">
    <property type="component" value="Unassembled WGS sequence"/>
</dbReference>
<dbReference type="PANTHER" id="PTHR16201">
    <property type="entry name" value="SEVEN TRANSMEMBRANE PROTEIN 1-RELATED"/>
    <property type="match status" value="1"/>
</dbReference>
<name>A0A1D2VQZ6_9ASCO</name>
<organism evidence="6 7">
    <name type="scientific">Ascoidea rubescens DSM 1968</name>
    <dbReference type="NCBI Taxonomy" id="1344418"/>
    <lineage>
        <taxon>Eukaryota</taxon>
        <taxon>Fungi</taxon>
        <taxon>Dikarya</taxon>
        <taxon>Ascomycota</taxon>
        <taxon>Saccharomycotina</taxon>
        <taxon>Saccharomycetes</taxon>
        <taxon>Ascoideaceae</taxon>
        <taxon>Ascoidea</taxon>
    </lineage>
</organism>
<feature type="transmembrane region" description="Helical" evidence="5">
    <location>
        <begin position="158"/>
        <end position="177"/>
    </location>
</feature>
<evidence type="ECO:0000313" key="6">
    <source>
        <dbReference type="EMBL" id="ODV64020.1"/>
    </source>
</evidence>
<dbReference type="EMBL" id="KV454475">
    <property type="protein sequence ID" value="ODV64020.1"/>
    <property type="molecule type" value="Genomic_DNA"/>
</dbReference>
<proteinExistence type="predicted"/>
<evidence type="ECO:0000256" key="1">
    <source>
        <dbReference type="ARBA" id="ARBA00004141"/>
    </source>
</evidence>
<dbReference type="RefSeq" id="XP_020050327.1">
    <property type="nucleotide sequence ID" value="XM_020194322.1"/>
</dbReference>
<dbReference type="PANTHER" id="PTHR16201:SF11">
    <property type="entry name" value="PQ-LOOP REPEAT-CONTAINING PROTEIN"/>
    <property type="match status" value="1"/>
</dbReference>
<feature type="transmembrane region" description="Helical" evidence="5">
    <location>
        <begin position="189"/>
        <end position="210"/>
    </location>
</feature>
<dbReference type="InterPro" id="IPR051415">
    <property type="entry name" value="LAAT-1"/>
</dbReference>
<evidence type="ECO:0000256" key="3">
    <source>
        <dbReference type="ARBA" id="ARBA00022989"/>
    </source>
</evidence>
<reference evidence="7" key="1">
    <citation type="submission" date="2016-05" db="EMBL/GenBank/DDBJ databases">
        <title>Comparative genomics of biotechnologically important yeasts.</title>
        <authorList>
            <consortium name="DOE Joint Genome Institute"/>
            <person name="Riley R."/>
            <person name="Haridas S."/>
            <person name="Wolfe K.H."/>
            <person name="Lopes M.R."/>
            <person name="Hittinger C.T."/>
            <person name="Goker M."/>
            <person name="Salamov A."/>
            <person name="Wisecaver J."/>
            <person name="Long T.M."/>
            <person name="Aerts A.L."/>
            <person name="Barry K."/>
            <person name="Choi C."/>
            <person name="Clum A."/>
            <person name="Coughlan A.Y."/>
            <person name="Deshpande S."/>
            <person name="Douglass A.P."/>
            <person name="Hanson S.J."/>
            <person name="Klenk H.-P."/>
            <person name="Labutti K."/>
            <person name="Lapidus A."/>
            <person name="Lindquist E."/>
            <person name="Lipzen A."/>
            <person name="Meier-Kolthoff J.P."/>
            <person name="Ohm R.A."/>
            <person name="Otillar R.P."/>
            <person name="Pangilinan J."/>
            <person name="Peng Y."/>
            <person name="Rokas A."/>
            <person name="Rosa C.A."/>
            <person name="Scheuner C."/>
            <person name="Sibirny A.A."/>
            <person name="Slot J.C."/>
            <person name="Stielow J.B."/>
            <person name="Sun H."/>
            <person name="Kurtzman C.P."/>
            <person name="Blackwell M."/>
            <person name="Grigoriev I.V."/>
            <person name="Jeffries T.W."/>
        </authorList>
    </citation>
    <scope>NUCLEOTIDE SEQUENCE [LARGE SCALE GENOMIC DNA]</scope>
    <source>
        <strain evidence="7">DSM 1968</strain>
    </source>
</reference>
<dbReference type="GO" id="GO:0016020">
    <property type="term" value="C:membrane"/>
    <property type="evidence" value="ECO:0007669"/>
    <property type="project" value="UniProtKB-SubCell"/>
</dbReference>
<keyword evidence="2 5" id="KW-0812">Transmembrane</keyword>
<dbReference type="Pfam" id="PF04193">
    <property type="entry name" value="PQ-loop"/>
    <property type="match status" value="2"/>
</dbReference>
<gene>
    <name evidence="6" type="ORF">ASCRUDRAFT_78974</name>
</gene>
<dbReference type="InterPro" id="IPR006603">
    <property type="entry name" value="PQ-loop_rpt"/>
</dbReference>
<evidence type="ECO:0000313" key="7">
    <source>
        <dbReference type="Proteomes" id="UP000095038"/>
    </source>
</evidence>
<accession>A0A1D2VQZ6</accession>
<sequence length="264" mass="29513">MSDQCSSFLDPSVVGFLFASSLAVGISFSYVPQHIKIIHRRTSEGISPLFLLLGTTSGISAFSNLILLSHFSIDCCYSFPLTVFECLSSQLGMIQVGAQAICATLILVFCIYCTKNSPTQDKIEYEKLYHIWKFIIVYSIVHVCLILFIFLINLHLLIPLANLLGVTATILASFQYFPQIYTTFKLKHTGSLSVPMMCMQTPGGFVWTLSLILRPGAIWSSWLPYLTAATLQGILLLMCIFYQYKYPTLKSDQNLLIIPDDSNS</sequence>
<dbReference type="AlphaFoldDB" id="A0A1D2VQZ6"/>
<comment type="subcellular location">
    <subcellularLocation>
        <location evidence="1">Membrane</location>
        <topology evidence="1">Multi-pass membrane protein</topology>
    </subcellularLocation>
</comment>
<keyword evidence="4 5" id="KW-0472">Membrane</keyword>
<keyword evidence="7" id="KW-1185">Reference proteome</keyword>
<feature type="transmembrane region" description="Helical" evidence="5">
    <location>
        <begin position="51"/>
        <end position="73"/>
    </location>
</feature>
<keyword evidence="3 5" id="KW-1133">Transmembrane helix</keyword>
<feature type="transmembrane region" description="Helical" evidence="5">
    <location>
        <begin position="12"/>
        <end position="31"/>
    </location>
</feature>
<dbReference type="OrthoDB" id="19344at2759"/>
<evidence type="ECO:0008006" key="8">
    <source>
        <dbReference type="Google" id="ProtNLM"/>
    </source>
</evidence>